<dbReference type="Pfam" id="PF07534">
    <property type="entry name" value="TLD"/>
    <property type="match status" value="1"/>
</dbReference>
<dbReference type="Proteomes" id="UP000835052">
    <property type="component" value="Unassembled WGS sequence"/>
</dbReference>
<keyword evidence="5" id="KW-1185">Reference proteome</keyword>
<dbReference type="SMART" id="SM00164">
    <property type="entry name" value="TBC"/>
    <property type="match status" value="1"/>
</dbReference>
<feature type="domain" description="TLDc" evidence="3">
    <location>
        <begin position="557"/>
        <end position="735"/>
    </location>
</feature>
<dbReference type="PANTHER" id="PTHR23354:SF122">
    <property type="entry name" value="GTPASE-ACTIVATING PROTEIN SKYWALKER"/>
    <property type="match status" value="1"/>
</dbReference>
<evidence type="ECO:0000313" key="4">
    <source>
        <dbReference type="EMBL" id="CAD6185300.1"/>
    </source>
</evidence>
<dbReference type="SMART" id="SM00584">
    <property type="entry name" value="TLDc"/>
    <property type="match status" value="1"/>
</dbReference>
<dbReference type="InterPro" id="IPR000195">
    <property type="entry name" value="Rab-GAP-TBC_dom"/>
</dbReference>
<evidence type="ECO:0000259" key="2">
    <source>
        <dbReference type="PROSITE" id="PS50086"/>
    </source>
</evidence>
<evidence type="ECO:0000313" key="5">
    <source>
        <dbReference type="Proteomes" id="UP000835052"/>
    </source>
</evidence>
<feature type="compositionally biased region" description="Low complexity" evidence="1">
    <location>
        <begin position="122"/>
        <end position="135"/>
    </location>
</feature>
<organism evidence="4 5">
    <name type="scientific">Caenorhabditis auriculariae</name>
    <dbReference type="NCBI Taxonomy" id="2777116"/>
    <lineage>
        <taxon>Eukaryota</taxon>
        <taxon>Metazoa</taxon>
        <taxon>Ecdysozoa</taxon>
        <taxon>Nematoda</taxon>
        <taxon>Chromadorea</taxon>
        <taxon>Rhabditida</taxon>
        <taxon>Rhabditina</taxon>
        <taxon>Rhabditomorpha</taxon>
        <taxon>Rhabditoidea</taxon>
        <taxon>Rhabditidae</taxon>
        <taxon>Peloderinae</taxon>
        <taxon>Caenorhabditis</taxon>
    </lineage>
</organism>
<dbReference type="Pfam" id="PF00566">
    <property type="entry name" value="RabGAP-TBC"/>
    <property type="match status" value="1"/>
</dbReference>
<dbReference type="AlphaFoldDB" id="A0A8S1GV52"/>
<evidence type="ECO:0000259" key="3">
    <source>
        <dbReference type="PROSITE" id="PS51886"/>
    </source>
</evidence>
<protein>
    <recommendedName>
        <fullName evidence="6">TLDc domain-containing protein</fullName>
    </recommendedName>
</protein>
<reference evidence="4" key="1">
    <citation type="submission" date="2020-10" db="EMBL/GenBank/DDBJ databases">
        <authorList>
            <person name="Kikuchi T."/>
        </authorList>
    </citation>
    <scope>NUCLEOTIDE SEQUENCE</scope>
    <source>
        <strain evidence="4">NKZ352</strain>
    </source>
</reference>
<dbReference type="InterPro" id="IPR006571">
    <property type="entry name" value="TLDc_dom"/>
</dbReference>
<gene>
    <name evidence="4" type="ORF">CAUJ_LOCUS1219</name>
</gene>
<evidence type="ECO:0008006" key="6">
    <source>
        <dbReference type="Google" id="ProtNLM"/>
    </source>
</evidence>
<dbReference type="PROSITE" id="PS51886">
    <property type="entry name" value="TLDC"/>
    <property type="match status" value="1"/>
</dbReference>
<dbReference type="PROSITE" id="PS50086">
    <property type="entry name" value="TBC_RABGAP"/>
    <property type="match status" value="1"/>
</dbReference>
<feature type="domain" description="Rab-GAP TBC" evidence="2">
    <location>
        <begin position="288"/>
        <end position="461"/>
    </location>
</feature>
<proteinExistence type="predicted"/>
<comment type="caution">
    <text evidence="4">The sequence shown here is derived from an EMBL/GenBank/DDBJ whole genome shotgun (WGS) entry which is preliminary data.</text>
</comment>
<dbReference type="PANTHER" id="PTHR23354">
    <property type="entry name" value="NUCLEOLAR PROTEIN 7/ESTROGEN RECEPTOR COACTIVATOR-RELATED"/>
    <property type="match status" value="1"/>
</dbReference>
<feature type="compositionally biased region" description="Basic and acidic residues" evidence="1">
    <location>
        <begin position="171"/>
        <end position="180"/>
    </location>
</feature>
<sequence length="736" mass="83978">MERRRRSVKRSPTRFIEDVASLLEATLPERLWRLFSLLGFPSSNNSRSDGFFLRMLQEERENEEEEVISVDPPEPEVGGRAIVAWQPCQRAYAARNGIEELLPNPEITNAFIRSSFHRQVNRSTSTFSRASTAIRRSLRLPRRRADVSSEKTGEAPESGQDKPSKSATWRRLKDGPFDRLSRRKRTAAGRVERGWRKSRRLGGLNRCPTAVRAPMRFGYSTPAENLNTEKIDMVQENDESNARYFTAYTHSTNIVPSEIPARLEEVRENRKLNRTEKVKKIVRKTDWPPRHEVRGVLWKELCMNKDFDSSKVLFGTELEIVMRMPRQGQAPTFIGEEGLLHLLTVVERLRPDITAAPMLFPLAALMLHFMEDADGFACINYLLCTSGFMMKTVLQWQAAPYTIMALIKKHKAKSYNVLKRRVGSSEDDVLARCVGNWLHWIFHGLPLAYVCRVVDCYLVEGHKFLGRPTDDFASKTVDEKVEAIRIEILQTAMQMTVSISTDLFIETAVKIRNLQSSTVTRIQRHFEDKLREEGRGRPQPAAERSRNNIYVDAFNSVIIDAGTALDLMSALPERLQLVTPRLLFRLSEDGASFTHFWEKVQLAEQTLLIIKSTKGDIFGSFCSSGWKERHERGERCKTRFFGTGESYVFTMNFDIQMPDIYYWAGKGRDSPSKYPQYFMAATDKLLLIGSGGGDAIRIADELTHGISSPNKTYGCPSLVKNGSFDIHELEVFHVTG</sequence>
<evidence type="ECO:0000256" key="1">
    <source>
        <dbReference type="SAM" id="MobiDB-lite"/>
    </source>
</evidence>
<dbReference type="EMBL" id="CAJGYM010000002">
    <property type="protein sequence ID" value="CAD6185300.1"/>
    <property type="molecule type" value="Genomic_DNA"/>
</dbReference>
<name>A0A8S1GV52_9PELO</name>
<feature type="compositionally biased region" description="Basic and acidic residues" evidence="1">
    <location>
        <begin position="143"/>
        <end position="164"/>
    </location>
</feature>
<dbReference type="Gene3D" id="1.10.472.80">
    <property type="entry name" value="Ypt/Rab-GAP domain of gyp1p, domain 3"/>
    <property type="match status" value="1"/>
</dbReference>
<dbReference type="OrthoDB" id="10065050at2759"/>
<accession>A0A8S1GV52</accession>
<feature type="region of interest" description="Disordered" evidence="1">
    <location>
        <begin position="122"/>
        <end position="193"/>
    </location>
</feature>